<proteinExistence type="predicted"/>
<dbReference type="PANTHER" id="PTHR34227:SF1">
    <property type="entry name" value="DIMETHYL SULFOXIDE REDUCTASE CHAPERONE-RELATED"/>
    <property type="match status" value="1"/>
</dbReference>
<dbReference type="InterPro" id="IPR050289">
    <property type="entry name" value="TorD/DmsD_chaperones"/>
</dbReference>
<dbReference type="Gene3D" id="1.10.3480.10">
    <property type="entry name" value="TorD-like"/>
    <property type="match status" value="1"/>
</dbReference>
<dbReference type="InterPro" id="IPR020945">
    <property type="entry name" value="DMSO/NO3_reduct_chaperone"/>
</dbReference>
<evidence type="ECO:0000256" key="1">
    <source>
        <dbReference type="ARBA" id="ARBA00023186"/>
    </source>
</evidence>
<comment type="caution">
    <text evidence="2">The sequence shown here is derived from an EMBL/GenBank/DDBJ whole genome shotgun (WGS) entry which is preliminary data.</text>
</comment>
<evidence type="ECO:0000313" key="2">
    <source>
        <dbReference type="EMBL" id="MEF2968230.1"/>
    </source>
</evidence>
<protein>
    <submittedName>
        <fullName evidence="2">Molecular chaperone TorD family protein</fullName>
    </submittedName>
</protein>
<dbReference type="EMBL" id="JAZHPZ010000013">
    <property type="protein sequence ID" value="MEF2968230.1"/>
    <property type="molecule type" value="Genomic_DNA"/>
</dbReference>
<gene>
    <name evidence="2" type="ORF">V3851_20570</name>
</gene>
<organism evidence="2 3">
    <name type="scientific">Paenibacillus haidiansis</name>
    <dbReference type="NCBI Taxonomy" id="1574488"/>
    <lineage>
        <taxon>Bacteria</taxon>
        <taxon>Bacillati</taxon>
        <taxon>Bacillota</taxon>
        <taxon>Bacilli</taxon>
        <taxon>Bacillales</taxon>
        <taxon>Paenibacillaceae</taxon>
        <taxon>Paenibacillus</taxon>
    </lineage>
</organism>
<sequence length="228" mass="26226">MTMLFKEPVQIPEDEARWLELRGWVYQLIADFLSRPPRMSLIAEWRGRIEHRNTIPVCRSGKKLKSYLESIPEDNLRRVCYEEADEFERLFSLQRGGITACESLYRSRGEGIDGLACLAEIRNEYEENGVVFNKIRGERDDHIALELEFMAVLSEAMLSKAGLRESCLRLADVQIGFLESHLLKWAPVFSAELAAATTSTLYGGMAELLEEFLKLDLEHLRIWRSLQG</sequence>
<keyword evidence="3" id="KW-1185">Reference proteome</keyword>
<name>A0ABU7VWS9_9BACL</name>
<dbReference type="SUPFAM" id="SSF89155">
    <property type="entry name" value="TorD-like"/>
    <property type="match status" value="1"/>
</dbReference>
<dbReference type="InterPro" id="IPR036411">
    <property type="entry name" value="TorD-like_sf"/>
</dbReference>
<dbReference type="PANTHER" id="PTHR34227">
    <property type="entry name" value="CHAPERONE PROTEIN YCDY"/>
    <property type="match status" value="1"/>
</dbReference>
<reference evidence="2 3" key="1">
    <citation type="submission" date="2024-02" db="EMBL/GenBank/DDBJ databases">
        <title>A nitrogen-fixing paenibacillus bacterium.</title>
        <authorList>
            <person name="Zhang W.L."/>
            <person name="Chen S.F."/>
        </authorList>
    </citation>
    <scope>NUCLEOTIDE SEQUENCE [LARGE SCALE GENOMIC DNA]</scope>
    <source>
        <strain evidence="2 3">M1</strain>
    </source>
</reference>
<keyword evidence="1" id="KW-0143">Chaperone</keyword>
<accession>A0ABU7VWS9</accession>
<evidence type="ECO:0000313" key="3">
    <source>
        <dbReference type="Proteomes" id="UP001306950"/>
    </source>
</evidence>
<dbReference type="RefSeq" id="WP_331848439.1">
    <property type="nucleotide sequence ID" value="NZ_JAZHPZ010000013.1"/>
</dbReference>
<dbReference type="Proteomes" id="UP001306950">
    <property type="component" value="Unassembled WGS sequence"/>
</dbReference>
<dbReference type="Pfam" id="PF02613">
    <property type="entry name" value="Nitrate_red_del"/>
    <property type="match status" value="1"/>
</dbReference>